<dbReference type="Gramene" id="KRG95281">
    <property type="protein sequence ID" value="KRG95281"/>
    <property type="gene ID" value="GLYMA_19G141300"/>
</dbReference>
<dbReference type="GO" id="GO:0004860">
    <property type="term" value="F:protein kinase inhibitor activity"/>
    <property type="evidence" value="ECO:0007669"/>
    <property type="project" value="UniProtKB-KW"/>
</dbReference>
<dbReference type="PANTHER" id="PTHR33142:SF28">
    <property type="entry name" value="CYCLIN-DEPENDENT PROTEIN KINASE INHIBITOR SMR13"/>
    <property type="match status" value="1"/>
</dbReference>
<reference evidence="5" key="2">
    <citation type="submission" date="2018-02" db="UniProtKB">
        <authorList>
            <consortium name="EnsemblPlants"/>
        </authorList>
    </citation>
    <scope>IDENTIFICATION</scope>
    <source>
        <strain evidence="5">Williams 82</strain>
    </source>
</reference>
<accession>K7MYD2</accession>
<dbReference type="PANTHER" id="PTHR33142">
    <property type="entry name" value="CYCLIN-DEPENDENT PROTEIN KINASE INHIBITOR SMR13"/>
    <property type="match status" value="1"/>
</dbReference>
<reference evidence="4" key="3">
    <citation type="submission" date="2018-07" db="EMBL/GenBank/DDBJ databases">
        <title>WGS assembly of Glycine max.</title>
        <authorList>
            <person name="Schmutz J."/>
            <person name="Cannon S."/>
            <person name="Schlueter J."/>
            <person name="Ma J."/>
            <person name="Mitros T."/>
            <person name="Nelson W."/>
            <person name="Hyten D."/>
            <person name="Song Q."/>
            <person name="Thelen J."/>
            <person name="Cheng J."/>
            <person name="Xu D."/>
            <person name="Hellsten U."/>
            <person name="May G."/>
            <person name="Yu Y."/>
            <person name="Sakurai T."/>
            <person name="Umezawa T."/>
            <person name="Bhattacharyya M."/>
            <person name="Sandhu D."/>
            <person name="Valliyodan B."/>
            <person name="Lindquist E."/>
            <person name="Peto M."/>
            <person name="Grant D."/>
            <person name="Shu S."/>
            <person name="Goodstein D."/>
            <person name="Barry K."/>
            <person name="Futrell-Griggs M."/>
            <person name="Abernathy B."/>
            <person name="Du J."/>
            <person name="Tian Z."/>
            <person name="Zhu L."/>
            <person name="Gill N."/>
            <person name="Joshi T."/>
            <person name="Libault M."/>
            <person name="Sethuraman A."/>
            <person name="Zhang X."/>
            <person name="Shinozaki K."/>
            <person name="Nguyen H."/>
            <person name="Wing R."/>
            <person name="Cregan P."/>
            <person name="Specht J."/>
            <person name="Grimwood J."/>
            <person name="Rokhsar D."/>
            <person name="Stacey G."/>
            <person name="Shoemaker R."/>
            <person name="Jackson S."/>
        </authorList>
    </citation>
    <scope>NUCLEOTIDE SEQUENCE</scope>
    <source>
        <tissue evidence="4">Callus</tissue>
    </source>
</reference>
<proteinExistence type="predicted"/>
<evidence type="ECO:0000313" key="4">
    <source>
        <dbReference type="EMBL" id="KRG95281.1"/>
    </source>
</evidence>
<dbReference type="eggNOG" id="ENOG502S7SX">
    <property type="taxonomic scope" value="Eukaryota"/>
</dbReference>
<keyword evidence="1" id="KW-0649">Protein kinase inhibitor</keyword>
<dbReference type="EMBL" id="CM000852">
    <property type="protein sequence ID" value="KRG95281.1"/>
    <property type="molecule type" value="Genomic_DNA"/>
</dbReference>
<feature type="region of interest" description="Disordered" evidence="3">
    <location>
        <begin position="42"/>
        <end position="71"/>
    </location>
</feature>
<reference evidence="4 5" key="1">
    <citation type="journal article" date="2010" name="Nature">
        <title>Genome sequence of the palaeopolyploid soybean.</title>
        <authorList>
            <person name="Schmutz J."/>
            <person name="Cannon S.B."/>
            <person name="Schlueter J."/>
            <person name="Ma J."/>
            <person name="Mitros T."/>
            <person name="Nelson W."/>
            <person name="Hyten D.L."/>
            <person name="Song Q."/>
            <person name="Thelen J.J."/>
            <person name="Cheng J."/>
            <person name="Xu D."/>
            <person name="Hellsten U."/>
            <person name="May G.D."/>
            <person name="Yu Y."/>
            <person name="Sakurai T."/>
            <person name="Umezawa T."/>
            <person name="Bhattacharyya M.K."/>
            <person name="Sandhu D."/>
            <person name="Valliyodan B."/>
            <person name="Lindquist E."/>
            <person name="Peto M."/>
            <person name="Grant D."/>
            <person name="Shu S."/>
            <person name="Goodstein D."/>
            <person name="Barry K."/>
            <person name="Futrell-Griggs M."/>
            <person name="Abernathy B."/>
            <person name="Du J."/>
            <person name="Tian Z."/>
            <person name="Zhu L."/>
            <person name="Gill N."/>
            <person name="Joshi T."/>
            <person name="Libault M."/>
            <person name="Sethuraman A."/>
            <person name="Zhang X.-C."/>
            <person name="Shinozaki K."/>
            <person name="Nguyen H.T."/>
            <person name="Wing R.A."/>
            <person name="Cregan P."/>
            <person name="Specht J."/>
            <person name="Grimwood J."/>
            <person name="Rokhsar D."/>
            <person name="Stacey G."/>
            <person name="Shoemaker R.C."/>
            <person name="Jackson S.A."/>
        </authorList>
    </citation>
    <scope>NUCLEOTIDE SEQUENCE [LARGE SCALE GENOMIC DNA]</scope>
    <source>
        <strain evidence="5">cv. Williams 82</strain>
        <tissue evidence="4">Callus</tissue>
    </source>
</reference>
<dbReference type="OrthoDB" id="1840446at2759"/>
<dbReference type="GO" id="GO:0032875">
    <property type="term" value="P:regulation of DNA endoreduplication"/>
    <property type="evidence" value="ECO:0007669"/>
    <property type="project" value="InterPro"/>
</dbReference>
<evidence type="ECO:0000256" key="2">
    <source>
        <dbReference type="ARBA" id="ARBA00023306"/>
    </source>
</evidence>
<keyword evidence="6" id="KW-1185">Reference proteome</keyword>
<organism evidence="4">
    <name type="scientific">Glycine max</name>
    <name type="common">Soybean</name>
    <name type="synonym">Glycine hispida</name>
    <dbReference type="NCBI Taxonomy" id="3847"/>
    <lineage>
        <taxon>Eukaryota</taxon>
        <taxon>Viridiplantae</taxon>
        <taxon>Streptophyta</taxon>
        <taxon>Embryophyta</taxon>
        <taxon>Tracheophyta</taxon>
        <taxon>Spermatophyta</taxon>
        <taxon>Magnoliopsida</taxon>
        <taxon>eudicotyledons</taxon>
        <taxon>Gunneridae</taxon>
        <taxon>Pentapetalae</taxon>
        <taxon>rosids</taxon>
        <taxon>fabids</taxon>
        <taxon>Fabales</taxon>
        <taxon>Fabaceae</taxon>
        <taxon>Papilionoideae</taxon>
        <taxon>50 kb inversion clade</taxon>
        <taxon>NPAAA clade</taxon>
        <taxon>indigoferoid/millettioid clade</taxon>
        <taxon>Phaseoleae</taxon>
        <taxon>Glycine</taxon>
        <taxon>Glycine subgen. Soja</taxon>
    </lineage>
</organism>
<keyword evidence="2" id="KW-0131">Cell cycle</keyword>
<protein>
    <recommendedName>
        <fullName evidence="7">Cyclin-dependent protein kinase inhibitor SMR13</fullName>
    </recommendedName>
</protein>
<dbReference type="PaxDb" id="3847-GLYMA19G32300.2"/>
<gene>
    <name evidence="4" type="ORF">GLYMA_19G141300</name>
</gene>
<dbReference type="OMA" id="TRTRIKW"/>
<dbReference type="EnsemblPlants" id="KRG95281">
    <property type="protein sequence ID" value="KRG95281"/>
    <property type="gene ID" value="GLYMA_19G141300"/>
</dbReference>
<dbReference type="AlphaFoldDB" id="K7MYD2"/>
<evidence type="ECO:0000256" key="3">
    <source>
        <dbReference type="SAM" id="MobiDB-lite"/>
    </source>
</evidence>
<evidence type="ECO:0000313" key="6">
    <source>
        <dbReference type="Proteomes" id="UP000008827"/>
    </source>
</evidence>
<dbReference type="GO" id="GO:0005634">
    <property type="term" value="C:nucleus"/>
    <property type="evidence" value="ECO:0000318"/>
    <property type="project" value="GO_Central"/>
</dbReference>
<dbReference type="FunCoup" id="K7MYD2">
    <property type="interactions" value="9"/>
</dbReference>
<evidence type="ECO:0008006" key="7">
    <source>
        <dbReference type="Google" id="ProtNLM"/>
    </source>
</evidence>
<evidence type="ECO:0000313" key="5">
    <source>
        <dbReference type="EnsemblPlants" id="KRG95281"/>
    </source>
</evidence>
<dbReference type="InParanoid" id="K7MYD2"/>
<evidence type="ECO:0000256" key="1">
    <source>
        <dbReference type="ARBA" id="ARBA00023013"/>
    </source>
</evidence>
<sequence length="145" mass="16331">MVCLILFQQTLSFSSSMNRKIVDPFKMASTSTTRTRIKWQKLKETKQQTSMTRPCEHATPSSSSSKEQGIKYVEEESINEEDVCSSGCATPKAKRFRIPEVQTCPPAPKKRRVVPNCSSKRSPIAFFASPDIELFFFSALRNVSA</sequence>
<dbReference type="HOGENOM" id="CLU_128426_0_0_1"/>
<dbReference type="InterPro" id="IPR040389">
    <property type="entry name" value="SMR"/>
</dbReference>
<dbReference type="Proteomes" id="UP000008827">
    <property type="component" value="Chromosome 19"/>
</dbReference>
<name>K7MYD2_SOYBN</name>